<evidence type="ECO:0000256" key="9">
    <source>
        <dbReference type="PIRNR" id="PIRNR001332"/>
    </source>
</evidence>
<keyword evidence="7 9" id="KW-0005">Acetoin biosynthesis</keyword>
<dbReference type="Proteomes" id="UP001211894">
    <property type="component" value="Unassembled WGS sequence"/>
</dbReference>
<dbReference type="InterPro" id="IPR005128">
    <property type="entry name" value="Acetolactate_a_deCO2ase"/>
</dbReference>
<dbReference type="NCBIfam" id="TIGR01252">
    <property type="entry name" value="acetolac_decarb"/>
    <property type="match status" value="1"/>
</dbReference>
<evidence type="ECO:0000256" key="4">
    <source>
        <dbReference type="ARBA" id="ARBA00013204"/>
    </source>
</evidence>
<dbReference type="EMBL" id="JAQKAB010000001">
    <property type="protein sequence ID" value="MDA7025451.1"/>
    <property type="molecule type" value="Genomic_DNA"/>
</dbReference>
<gene>
    <name evidence="10" type="primary">budA</name>
    <name evidence="10" type="ORF">PJ311_02350</name>
</gene>
<evidence type="ECO:0000256" key="8">
    <source>
        <dbReference type="ARBA" id="ARBA00023239"/>
    </source>
</evidence>
<evidence type="ECO:0000313" key="10">
    <source>
        <dbReference type="EMBL" id="MDA7025451.1"/>
    </source>
</evidence>
<evidence type="ECO:0000256" key="1">
    <source>
        <dbReference type="ARBA" id="ARBA00001784"/>
    </source>
</evidence>
<evidence type="ECO:0000313" key="11">
    <source>
        <dbReference type="Proteomes" id="UP001211894"/>
    </source>
</evidence>
<dbReference type="SUPFAM" id="SSF117856">
    <property type="entry name" value="AF0104/ALDC/Ptd012-like"/>
    <property type="match status" value="1"/>
</dbReference>
<dbReference type="PANTHER" id="PTHR35524:SF1">
    <property type="entry name" value="ALPHA-ACETOLACTATE DECARBOXYLASE"/>
    <property type="match status" value="1"/>
</dbReference>
<dbReference type="Pfam" id="PF03306">
    <property type="entry name" value="AAL_decarboxy"/>
    <property type="match status" value="1"/>
</dbReference>
<evidence type="ECO:0000256" key="7">
    <source>
        <dbReference type="ARBA" id="ARBA00023061"/>
    </source>
</evidence>
<dbReference type="RefSeq" id="WP_271339304.1">
    <property type="nucleotide sequence ID" value="NZ_JAQKAB010000001.1"/>
</dbReference>
<reference evidence="10 11" key="1">
    <citation type="submission" date="2023-01" db="EMBL/GenBank/DDBJ databases">
        <title>Bacillus changyiensis sp. nov., isolated from a coastal deposit.</title>
        <authorList>
            <person name="Xiao G."/>
            <person name="Lai Q."/>
            <person name="Hu Z."/>
            <person name="Shao Z."/>
        </authorList>
    </citation>
    <scope>NUCLEOTIDE SEQUENCE [LARGE SCALE GENOMIC DNA]</scope>
    <source>
        <strain evidence="10 11">CLL-7-23</strain>
    </source>
</reference>
<evidence type="ECO:0000256" key="3">
    <source>
        <dbReference type="ARBA" id="ARBA00007106"/>
    </source>
</evidence>
<comment type="caution">
    <text evidence="10">The sequence shown here is derived from an EMBL/GenBank/DDBJ whole genome shotgun (WGS) entry which is preliminary data.</text>
</comment>
<name>A0ABT4WZH6_9BACI</name>
<sequence length="253" mass="28963">MKIMSKQTQTQLACQNIDQVYQVSTMISLLDGIYDGDFYMSEIKAHGDFGIGTFNQLDGELIGFEDQFYRLRSDGKAYPVKETDCSPFCSLTFFRPDALHEINKPMTREQFEQEMKHLMPSENLFYAIRIDGVFKKVKTRTVEVQEKPYKPMVEVVKDQPIFDFDHIKGTIVGFWTPQYANGIAVAGFHLHFIDEKRSSGGHVFDYEIEKGTVQISQKLNMNLKLPDTTDFLQADLNSHDFEAGIEATEGNPE</sequence>
<proteinExistence type="inferred from homology"/>
<evidence type="ECO:0000256" key="2">
    <source>
        <dbReference type="ARBA" id="ARBA00005170"/>
    </source>
</evidence>
<dbReference type="GO" id="GO:0047605">
    <property type="term" value="F:acetolactate decarboxylase activity"/>
    <property type="evidence" value="ECO:0007669"/>
    <property type="project" value="UniProtKB-EC"/>
</dbReference>
<keyword evidence="6 9" id="KW-0210">Decarboxylase</keyword>
<dbReference type="EC" id="4.1.1.5" evidence="4 9"/>
<dbReference type="CDD" id="cd17299">
    <property type="entry name" value="acetolactate_decarboxylase"/>
    <property type="match status" value="1"/>
</dbReference>
<organism evidence="10 11">
    <name type="scientific">Bacillus changyiensis</name>
    <dbReference type="NCBI Taxonomy" id="3004103"/>
    <lineage>
        <taxon>Bacteria</taxon>
        <taxon>Bacillati</taxon>
        <taxon>Bacillota</taxon>
        <taxon>Bacilli</taxon>
        <taxon>Bacillales</taxon>
        <taxon>Bacillaceae</taxon>
        <taxon>Bacillus</taxon>
    </lineage>
</organism>
<dbReference type="PIRSF" id="PIRSF001332">
    <property type="entry name" value="Acetolac_decarb"/>
    <property type="match status" value="1"/>
</dbReference>
<dbReference type="Gene3D" id="3.30.1330.80">
    <property type="entry name" value="Hypothetical protein, similar to alpha- acetolactate decarboxylase, domain 2"/>
    <property type="match status" value="2"/>
</dbReference>
<accession>A0ABT4WZH6</accession>
<evidence type="ECO:0000256" key="5">
    <source>
        <dbReference type="ARBA" id="ARBA00020164"/>
    </source>
</evidence>
<comment type="catalytic activity">
    <reaction evidence="1 9">
        <text>(2S)-2-acetolactate + H(+) = (R)-acetoin + CO2</text>
        <dbReference type="Rhea" id="RHEA:21580"/>
        <dbReference type="ChEBI" id="CHEBI:15378"/>
        <dbReference type="ChEBI" id="CHEBI:15686"/>
        <dbReference type="ChEBI" id="CHEBI:16526"/>
        <dbReference type="ChEBI" id="CHEBI:58476"/>
        <dbReference type="EC" id="4.1.1.5"/>
    </reaction>
</comment>
<dbReference type="PANTHER" id="PTHR35524">
    <property type="entry name" value="ALPHA-ACETOLACTATE DECARBOXYLASE"/>
    <property type="match status" value="1"/>
</dbReference>
<comment type="pathway">
    <text evidence="2 9">Polyol metabolism; (R,R)-butane-2,3-diol biosynthesis; (R,R)-butane-2,3-diol from pyruvate: step 2/3.</text>
</comment>
<keyword evidence="8 9" id="KW-0456">Lyase</keyword>
<protein>
    <recommendedName>
        <fullName evidence="5 9">Alpha-acetolactate decarboxylase</fullName>
        <ecNumber evidence="4 9">4.1.1.5</ecNumber>
    </recommendedName>
</protein>
<evidence type="ECO:0000256" key="6">
    <source>
        <dbReference type="ARBA" id="ARBA00022793"/>
    </source>
</evidence>
<keyword evidence="11" id="KW-1185">Reference proteome</keyword>
<comment type="similarity">
    <text evidence="3 9">Belongs to the alpha-acetolactate decarboxylase family.</text>
</comment>